<accession>A0A4Y7JTR7</accession>
<gene>
    <name evidence="1" type="ORF">C5167_024853</name>
</gene>
<reference evidence="1 2" key="1">
    <citation type="journal article" date="2018" name="Science">
        <title>The opium poppy genome and morphinan production.</title>
        <authorList>
            <person name="Guo L."/>
            <person name="Winzer T."/>
            <person name="Yang X."/>
            <person name="Li Y."/>
            <person name="Ning Z."/>
            <person name="He Z."/>
            <person name="Teodor R."/>
            <person name="Lu Y."/>
            <person name="Bowser T.A."/>
            <person name="Graham I.A."/>
            <person name="Ye K."/>
        </authorList>
    </citation>
    <scope>NUCLEOTIDE SEQUENCE [LARGE SCALE GENOMIC DNA]</scope>
    <source>
        <strain evidence="2">cv. HN1</strain>
        <tissue evidence="1">Leaves</tissue>
    </source>
</reference>
<dbReference type="Gramene" id="RZC63085">
    <property type="protein sequence ID" value="RZC63085"/>
    <property type="gene ID" value="C5167_024853"/>
</dbReference>
<name>A0A4Y7JTR7_PAPSO</name>
<dbReference type="EMBL" id="CM010719">
    <property type="protein sequence ID" value="RZC63085.1"/>
    <property type="molecule type" value="Genomic_DNA"/>
</dbReference>
<proteinExistence type="predicted"/>
<dbReference type="Proteomes" id="UP000316621">
    <property type="component" value="Chromosome 5"/>
</dbReference>
<dbReference type="AlphaFoldDB" id="A0A4Y7JTR7"/>
<protein>
    <submittedName>
        <fullName evidence="1">Uncharacterized protein</fullName>
    </submittedName>
</protein>
<evidence type="ECO:0000313" key="2">
    <source>
        <dbReference type="Proteomes" id="UP000316621"/>
    </source>
</evidence>
<evidence type="ECO:0000313" key="1">
    <source>
        <dbReference type="EMBL" id="RZC63085.1"/>
    </source>
</evidence>
<sequence>MEVPSENGISLYRNPLFLKQRILLLHGNFSRLLLYRREFEKWKCMSVEERSRFVPEMVDSAYERMLFRDFHVE</sequence>
<organism evidence="1 2">
    <name type="scientific">Papaver somniferum</name>
    <name type="common">Opium poppy</name>
    <dbReference type="NCBI Taxonomy" id="3469"/>
    <lineage>
        <taxon>Eukaryota</taxon>
        <taxon>Viridiplantae</taxon>
        <taxon>Streptophyta</taxon>
        <taxon>Embryophyta</taxon>
        <taxon>Tracheophyta</taxon>
        <taxon>Spermatophyta</taxon>
        <taxon>Magnoliopsida</taxon>
        <taxon>Ranunculales</taxon>
        <taxon>Papaveraceae</taxon>
        <taxon>Papaveroideae</taxon>
        <taxon>Papaver</taxon>
    </lineage>
</organism>
<keyword evidence="2" id="KW-1185">Reference proteome</keyword>